<evidence type="ECO:0008006" key="3">
    <source>
        <dbReference type="Google" id="ProtNLM"/>
    </source>
</evidence>
<reference evidence="1 2" key="1">
    <citation type="submission" date="2021-01" db="EMBL/GenBank/DDBJ databases">
        <title>Whole genome shotgun sequence of Actinoplanes deccanensis NBRC 13994.</title>
        <authorList>
            <person name="Komaki H."/>
            <person name="Tamura T."/>
        </authorList>
    </citation>
    <scope>NUCLEOTIDE SEQUENCE [LARGE SCALE GENOMIC DNA]</scope>
    <source>
        <strain evidence="1 2">NBRC 13994</strain>
    </source>
</reference>
<name>A0ABQ3Y2I2_9ACTN</name>
<keyword evidence="2" id="KW-1185">Reference proteome</keyword>
<organism evidence="1 2">
    <name type="scientific">Paractinoplanes deccanensis</name>
    <dbReference type="NCBI Taxonomy" id="113561"/>
    <lineage>
        <taxon>Bacteria</taxon>
        <taxon>Bacillati</taxon>
        <taxon>Actinomycetota</taxon>
        <taxon>Actinomycetes</taxon>
        <taxon>Micromonosporales</taxon>
        <taxon>Micromonosporaceae</taxon>
        <taxon>Paractinoplanes</taxon>
    </lineage>
</organism>
<proteinExistence type="predicted"/>
<dbReference type="Gene3D" id="2.40.10.220">
    <property type="entry name" value="predicted glycosyltransferase like domains"/>
    <property type="match status" value="1"/>
</dbReference>
<dbReference type="EMBL" id="BOMI01000050">
    <property type="protein sequence ID" value="GID74180.1"/>
    <property type="molecule type" value="Genomic_DNA"/>
</dbReference>
<evidence type="ECO:0000313" key="1">
    <source>
        <dbReference type="EMBL" id="GID74180.1"/>
    </source>
</evidence>
<dbReference type="Proteomes" id="UP000609879">
    <property type="component" value="Unassembled WGS sequence"/>
</dbReference>
<accession>A0ABQ3Y2I2</accession>
<protein>
    <recommendedName>
        <fullName evidence="3">PilZ domain-containing protein</fullName>
    </recommendedName>
</protein>
<evidence type="ECO:0000313" key="2">
    <source>
        <dbReference type="Proteomes" id="UP000609879"/>
    </source>
</evidence>
<sequence length="203" mass="22265">MLPADGSYVEMTSYGETMPEVRVVHASGTVITLSLAIADLPPENSTVTLRWAAAPRGRYALAGNVVAIDGNRVEVRFSGEPAIEQSRNFVRGGGGEPIVLLLPGEEAAQGHVHDLSEHSVRARFTDVTVRPGDELTLRIQLDDEIVEFPARATKVNSVRQQVPVRGPLIVELVAVFPDKDEHQARIIRRYIMQAQLRARARGE</sequence>
<gene>
    <name evidence="1" type="ORF">Ade02nite_28210</name>
</gene>
<comment type="caution">
    <text evidence="1">The sequence shown here is derived from an EMBL/GenBank/DDBJ whole genome shotgun (WGS) entry which is preliminary data.</text>
</comment>